<sequence length="288" mass="31654">MLEVGTPGQTTPCVCPSSYQCTLCVTMTIRNRAPEDWQKRHTDTLVCTHAHVIGSLIRKWSYINSNNMPASFETHSAMTQRPTGAAKENTKKARKSPMPASRGRENGECGVSKELHDAFVLFDVNHDGRITEFELNSVLSFLGIKASASDVKRMIADADIDGEFSTNLRCIVTFFCIKCDLRKERPVLNCITTANSGAPMHSFMPLITAMVSAQADLLYDIQPPSILSLPTWFFSARAGNPAHELVTLSMEDRWPLFTDLSIVVVYPTISTLSGDSSNPCACIRGSVS</sequence>
<proteinExistence type="predicted"/>
<gene>
    <name evidence="4" type="ORF">EGR_04813</name>
</gene>
<feature type="domain" description="EF-hand" evidence="3">
    <location>
        <begin position="110"/>
        <end position="145"/>
    </location>
</feature>
<dbReference type="InterPro" id="IPR002048">
    <property type="entry name" value="EF_hand_dom"/>
</dbReference>
<dbReference type="InterPro" id="IPR011992">
    <property type="entry name" value="EF-hand-dom_pair"/>
</dbReference>
<name>W6UFN5_ECHGR</name>
<dbReference type="Gene3D" id="1.10.238.10">
    <property type="entry name" value="EF-hand"/>
    <property type="match status" value="1"/>
</dbReference>
<dbReference type="GO" id="GO:0005509">
    <property type="term" value="F:calcium ion binding"/>
    <property type="evidence" value="ECO:0007669"/>
    <property type="project" value="InterPro"/>
</dbReference>
<comment type="caution">
    <text evidence="4">The sequence shown here is derived from an EMBL/GenBank/DDBJ whole genome shotgun (WGS) entry which is preliminary data.</text>
</comment>
<dbReference type="AlphaFoldDB" id="W6UFN5"/>
<dbReference type="SUPFAM" id="SSF47473">
    <property type="entry name" value="EF-hand"/>
    <property type="match status" value="1"/>
</dbReference>
<dbReference type="CTD" id="36340528"/>
<reference evidence="4 5" key="1">
    <citation type="journal article" date="2013" name="Nat. Genet.">
        <title>The genome of the hydatid tapeworm Echinococcus granulosus.</title>
        <authorList>
            <person name="Zheng H."/>
            <person name="Zhang W."/>
            <person name="Zhang L."/>
            <person name="Zhang Z."/>
            <person name="Li J."/>
            <person name="Lu G."/>
            <person name="Zhu Y."/>
            <person name="Wang Y."/>
            <person name="Huang Y."/>
            <person name="Liu J."/>
            <person name="Kang H."/>
            <person name="Chen J."/>
            <person name="Wang L."/>
            <person name="Chen A."/>
            <person name="Yu S."/>
            <person name="Gao Z."/>
            <person name="Jin L."/>
            <person name="Gu W."/>
            <person name="Wang Z."/>
            <person name="Zhao L."/>
            <person name="Shi B."/>
            <person name="Wen H."/>
            <person name="Lin R."/>
            <person name="Jones M.K."/>
            <person name="Brejova B."/>
            <person name="Vinar T."/>
            <person name="Zhao G."/>
            <person name="McManus D.P."/>
            <person name="Chen Z."/>
            <person name="Zhou Y."/>
            <person name="Wang S."/>
        </authorList>
    </citation>
    <scope>NUCLEOTIDE SEQUENCE [LARGE SCALE GENOMIC DNA]</scope>
</reference>
<keyword evidence="5" id="KW-1185">Reference proteome</keyword>
<dbReference type="PROSITE" id="PS00018">
    <property type="entry name" value="EF_HAND_1"/>
    <property type="match status" value="1"/>
</dbReference>
<evidence type="ECO:0000313" key="4">
    <source>
        <dbReference type="EMBL" id="EUB60255.1"/>
    </source>
</evidence>
<dbReference type="InterPro" id="IPR018247">
    <property type="entry name" value="EF_Hand_1_Ca_BS"/>
</dbReference>
<dbReference type="OrthoDB" id="26525at2759"/>
<dbReference type="RefSeq" id="XP_024351451.1">
    <property type="nucleotide sequence ID" value="XM_024494062.1"/>
</dbReference>
<feature type="region of interest" description="Disordered" evidence="2">
    <location>
        <begin position="75"/>
        <end position="107"/>
    </location>
</feature>
<evidence type="ECO:0000313" key="5">
    <source>
        <dbReference type="Proteomes" id="UP000019149"/>
    </source>
</evidence>
<keyword evidence="1" id="KW-0106">Calcium</keyword>
<evidence type="ECO:0000259" key="3">
    <source>
        <dbReference type="PROSITE" id="PS50222"/>
    </source>
</evidence>
<dbReference type="EMBL" id="APAU02000032">
    <property type="protein sequence ID" value="EUB60255.1"/>
    <property type="molecule type" value="Genomic_DNA"/>
</dbReference>
<dbReference type="CDD" id="cd00051">
    <property type="entry name" value="EFh"/>
    <property type="match status" value="1"/>
</dbReference>
<evidence type="ECO:0000256" key="1">
    <source>
        <dbReference type="ARBA" id="ARBA00022837"/>
    </source>
</evidence>
<accession>W6UFN5</accession>
<dbReference type="Proteomes" id="UP000019149">
    <property type="component" value="Unassembled WGS sequence"/>
</dbReference>
<protein>
    <submittedName>
        <fullName evidence="4">Calcium-binding protein CML16</fullName>
    </submittedName>
</protein>
<dbReference type="STRING" id="6210.W6UFN5"/>
<organism evidence="4 5">
    <name type="scientific">Echinococcus granulosus</name>
    <name type="common">Hydatid tapeworm</name>
    <dbReference type="NCBI Taxonomy" id="6210"/>
    <lineage>
        <taxon>Eukaryota</taxon>
        <taxon>Metazoa</taxon>
        <taxon>Spiralia</taxon>
        <taxon>Lophotrochozoa</taxon>
        <taxon>Platyhelminthes</taxon>
        <taxon>Cestoda</taxon>
        <taxon>Eucestoda</taxon>
        <taxon>Cyclophyllidea</taxon>
        <taxon>Taeniidae</taxon>
        <taxon>Echinococcus</taxon>
        <taxon>Echinococcus granulosus group</taxon>
    </lineage>
</organism>
<dbReference type="PROSITE" id="PS50222">
    <property type="entry name" value="EF_HAND_2"/>
    <property type="match status" value="1"/>
</dbReference>
<dbReference type="KEGG" id="egl:EGR_04813"/>
<evidence type="ECO:0000256" key="2">
    <source>
        <dbReference type="SAM" id="MobiDB-lite"/>
    </source>
</evidence>
<dbReference type="GeneID" id="36340528"/>